<dbReference type="Gene3D" id="3.90.1480.20">
    <property type="entry name" value="Glycosyl transferase family 29"/>
    <property type="match status" value="1"/>
</dbReference>
<keyword evidence="11" id="KW-0732">Signal</keyword>
<dbReference type="InterPro" id="IPR050943">
    <property type="entry name" value="Glycosyltr_29_Sialyltrsf"/>
</dbReference>
<keyword evidence="9" id="KW-0472">Membrane</keyword>
<evidence type="ECO:0000256" key="3">
    <source>
        <dbReference type="ARBA" id="ARBA00022676"/>
    </source>
</evidence>
<evidence type="ECO:0000256" key="5">
    <source>
        <dbReference type="ARBA" id="ARBA00022692"/>
    </source>
</evidence>
<name>A0A8J5XMN8_DIALT</name>
<reference evidence="12" key="1">
    <citation type="submission" date="2021-05" db="EMBL/GenBank/DDBJ databases">
        <title>The genome of the haptophyte Pavlova lutheri (Diacronema luteri, Pavlovales) - a model for lipid biosynthesis in eukaryotic algae.</title>
        <authorList>
            <person name="Hulatt C.J."/>
            <person name="Posewitz M.C."/>
        </authorList>
    </citation>
    <scope>NUCLEOTIDE SEQUENCE</scope>
    <source>
        <strain evidence="12">NIVA-4/92</strain>
    </source>
</reference>
<dbReference type="GO" id="GO:0006491">
    <property type="term" value="P:N-glycan processing"/>
    <property type="evidence" value="ECO:0007669"/>
    <property type="project" value="TreeGrafter"/>
</dbReference>
<dbReference type="Pfam" id="PF00777">
    <property type="entry name" value="Glyco_transf_29"/>
    <property type="match status" value="1"/>
</dbReference>
<organism evidence="12 13">
    <name type="scientific">Diacronema lutheri</name>
    <name type="common">Unicellular marine alga</name>
    <name type="synonym">Monochrysis lutheri</name>
    <dbReference type="NCBI Taxonomy" id="2081491"/>
    <lineage>
        <taxon>Eukaryota</taxon>
        <taxon>Haptista</taxon>
        <taxon>Haptophyta</taxon>
        <taxon>Pavlovophyceae</taxon>
        <taxon>Pavlovales</taxon>
        <taxon>Pavlovaceae</taxon>
        <taxon>Diacronema</taxon>
    </lineage>
</organism>
<dbReference type="GO" id="GO:0009311">
    <property type="term" value="P:oligosaccharide metabolic process"/>
    <property type="evidence" value="ECO:0007669"/>
    <property type="project" value="TreeGrafter"/>
</dbReference>
<evidence type="ECO:0000256" key="9">
    <source>
        <dbReference type="ARBA" id="ARBA00023136"/>
    </source>
</evidence>
<evidence type="ECO:0000256" key="2">
    <source>
        <dbReference type="ARBA" id="ARBA00006003"/>
    </source>
</evidence>
<evidence type="ECO:0000256" key="6">
    <source>
        <dbReference type="ARBA" id="ARBA00022968"/>
    </source>
</evidence>
<feature type="signal peptide" evidence="11">
    <location>
        <begin position="1"/>
        <end position="19"/>
    </location>
</feature>
<dbReference type="Proteomes" id="UP000751190">
    <property type="component" value="Unassembled WGS sequence"/>
</dbReference>
<gene>
    <name evidence="12" type="ORF">KFE25_002015</name>
</gene>
<evidence type="ECO:0000256" key="4">
    <source>
        <dbReference type="ARBA" id="ARBA00022679"/>
    </source>
</evidence>
<dbReference type="EMBL" id="JAGTXO010000008">
    <property type="protein sequence ID" value="KAG8466259.1"/>
    <property type="molecule type" value="Genomic_DNA"/>
</dbReference>
<keyword evidence="8" id="KW-0333">Golgi apparatus</keyword>
<evidence type="ECO:0000313" key="13">
    <source>
        <dbReference type="Proteomes" id="UP000751190"/>
    </source>
</evidence>
<dbReference type="PANTHER" id="PTHR11987:SF53">
    <property type="entry name" value="ALPHA-2,8-SIALYLTRANSFERASE 8F-LIKE"/>
    <property type="match status" value="1"/>
</dbReference>
<dbReference type="GO" id="GO:0000139">
    <property type="term" value="C:Golgi membrane"/>
    <property type="evidence" value="ECO:0007669"/>
    <property type="project" value="UniProtKB-SubCell"/>
</dbReference>
<dbReference type="OrthoDB" id="10264956at2759"/>
<keyword evidence="3" id="KW-0328">Glycosyltransferase</keyword>
<feature type="chain" id="PRO_5035233628" evidence="11">
    <location>
        <begin position="20"/>
        <end position="363"/>
    </location>
</feature>
<dbReference type="InterPro" id="IPR038578">
    <property type="entry name" value="GT29-like_sf"/>
</dbReference>
<comment type="caution">
    <text evidence="12">The sequence shown here is derived from an EMBL/GenBank/DDBJ whole genome shotgun (WGS) entry which is preliminary data.</text>
</comment>
<comment type="similarity">
    <text evidence="2">Belongs to the glycosyltransferase 29 family.</text>
</comment>
<evidence type="ECO:0000256" key="7">
    <source>
        <dbReference type="ARBA" id="ARBA00022989"/>
    </source>
</evidence>
<keyword evidence="13" id="KW-1185">Reference proteome</keyword>
<evidence type="ECO:0000256" key="1">
    <source>
        <dbReference type="ARBA" id="ARBA00004323"/>
    </source>
</evidence>
<evidence type="ECO:0000256" key="8">
    <source>
        <dbReference type="ARBA" id="ARBA00023034"/>
    </source>
</evidence>
<dbReference type="PANTHER" id="PTHR11987">
    <property type="entry name" value="ALPHA-2,8-SIALYLTRANSFERASE"/>
    <property type="match status" value="1"/>
</dbReference>
<proteinExistence type="inferred from homology"/>
<dbReference type="AlphaFoldDB" id="A0A8J5XMN8"/>
<accession>A0A8J5XMN8</accession>
<dbReference type="InterPro" id="IPR001675">
    <property type="entry name" value="Glyco_trans_29"/>
</dbReference>
<evidence type="ECO:0000256" key="11">
    <source>
        <dbReference type="SAM" id="SignalP"/>
    </source>
</evidence>
<keyword evidence="4" id="KW-0808">Transferase</keyword>
<comment type="subcellular location">
    <subcellularLocation>
        <location evidence="1">Golgi apparatus membrane</location>
        <topology evidence="1">Single-pass type II membrane protein</topology>
    </subcellularLocation>
</comment>
<evidence type="ECO:0000313" key="12">
    <source>
        <dbReference type="EMBL" id="KAG8466259.1"/>
    </source>
</evidence>
<keyword evidence="7" id="KW-1133">Transmembrane helix</keyword>
<keyword evidence="5" id="KW-0812">Transmembrane</keyword>
<evidence type="ECO:0000256" key="10">
    <source>
        <dbReference type="ARBA" id="ARBA00023180"/>
    </source>
</evidence>
<dbReference type="GO" id="GO:0003828">
    <property type="term" value="F:alpha-N-acetylneuraminate alpha-2,8-sialyltransferase activity"/>
    <property type="evidence" value="ECO:0007669"/>
    <property type="project" value="TreeGrafter"/>
</dbReference>
<keyword evidence="6" id="KW-0735">Signal-anchor</keyword>
<protein>
    <submittedName>
        <fullName evidence="12">Uncharacterized protein</fullName>
    </submittedName>
</protein>
<keyword evidence="10" id="KW-0325">Glycoprotein</keyword>
<sequence>MRVALTLPLVSAFALCALAASEHVRALLDYGPSRSTPPGLRAARRAWPACAQRLACAARGARAARRAGAANASSEPERWLCEAMARFRLMHCVRRSPLLARMDAERSACAVVGSSSALIGARLGAEIDAHGVVIRANLAPLWSDGTHLPPFGGSVRTLVVNRGDYREDVGRRTSCRLLNRQHGAQLVAELKAGTAARYAERVRAFVGDSKPAEFVIAHAKAFGNRLRAARASLRCALDAASLAGSDVHGEAPSALVLPLPHVDGVGSITSSGLVALLFALSRCHSLRAYGFGDMRRVSFSLPPPRHTAELRAAGTGASARKDAARFHYYQNHSRIAHQRHAFSAEHELMRALARAGCLSAPGQ</sequence>